<reference evidence="2 3" key="1">
    <citation type="submission" date="2016-07" db="EMBL/GenBank/DDBJ databases">
        <title>Genome sequencing of Vibrio scophthalmi strain VS-05, an isolated from Paralichthys olivaceus.</title>
        <authorList>
            <person name="Han H.-J."/>
        </authorList>
    </citation>
    <scope>NUCLEOTIDE SEQUENCE [LARGE SCALE GENOMIC DNA]</scope>
    <source>
        <strain evidence="2 3">VS-05</strain>
    </source>
</reference>
<accession>A0A1C7FHA6</accession>
<evidence type="ECO:0000313" key="3">
    <source>
        <dbReference type="Proteomes" id="UP000092528"/>
    </source>
</evidence>
<dbReference type="STRING" id="45658.VSVS12_03466"/>
<dbReference type="InterPro" id="IPR011652">
    <property type="entry name" value="MORN_2"/>
</dbReference>
<dbReference type="Pfam" id="PF07661">
    <property type="entry name" value="MORN_2"/>
    <property type="match status" value="3"/>
</dbReference>
<keyword evidence="3" id="KW-1185">Reference proteome</keyword>
<feature type="signal peptide" evidence="1">
    <location>
        <begin position="1"/>
        <end position="21"/>
    </location>
</feature>
<dbReference type="RefSeq" id="WP_065546770.1">
    <property type="nucleotide sequence ID" value="NZ_CP016415.1"/>
</dbReference>
<dbReference type="AlphaFoldDB" id="A0A1C7FHA6"/>
<dbReference type="EMBL" id="CP016415">
    <property type="protein sequence ID" value="ANU39286.1"/>
    <property type="molecule type" value="Genomic_DNA"/>
</dbReference>
<gene>
    <name evidence="2" type="ORF">VSVS05_04250</name>
</gene>
<evidence type="ECO:0000313" key="2">
    <source>
        <dbReference type="EMBL" id="ANU39286.1"/>
    </source>
</evidence>
<evidence type="ECO:0000256" key="1">
    <source>
        <dbReference type="SAM" id="SignalP"/>
    </source>
</evidence>
<organism evidence="2 3">
    <name type="scientific">Vibrio scophthalmi</name>
    <dbReference type="NCBI Taxonomy" id="45658"/>
    <lineage>
        <taxon>Bacteria</taxon>
        <taxon>Pseudomonadati</taxon>
        <taxon>Pseudomonadota</taxon>
        <taxon>Gammaproteobacteria</taxon>
        <taxon>Vibrionales</taxon>
        <taxon>Vibrionaceae</taxon>
        <taxon>Vibrio</taxon>
    </lineage>
</organism>
<sequence length="449" mass="52388">MRPLSQLILLTSLISSVTAYAVPFSDLKFKRQGRESIALVKATNQPYSGIATAHFDNGNKDAEAHYVNGHLHGARYFWFENGQLEREEYFLNGKKHGPSYLWFEDGRLKEQHHWLNGEEHGTTQTWTLNSRNKDADGNPSYQPSYRTDYQFGRQSGESLRWENGATAMKTRYVNGNRSGEFISYRVENKKPYLETEEKYLNREEQGLTRKYFPNGTLKQEYFETTGDLEGLSLVYLLNDNNESILDLRGFYHNDERRGMAQEFKDGTLIAERSYRDGITYGLFHLFSPQGNLNRFYATETGKQIDIQPNTNQRTAESYQVERRFDGWQLQWFSNGKIASRTDFEQGSQTPFQNEWYDNGQQKYQVIQGDKDDLFIENQWYKNGQIKSNVTFRMSSDDYGFVQHGEEKQWYSNGQLKLATSYKNGEQVGNRRTWLDDGTLYSESEQEMGN</sequence>
<dbReference type="Proteomes" id="UP000092528">
    <property type="component" value="Chromosome 2"/>
</dbReference>
<feature type="chain" id="PRO_5008885700" evidence="1">
    <location>
        <begin position="22"/>
        <end position="449"/>
    </location>
</feature>
<protein>
    <submittedName>
        <fullName evidence="2">Putative antitoxin YwqK</fullName>
    </submittedName>
</protein>
<dbReference type="GeneID" id="96874453"/>
<dbReference type="Gene3D" id="2.20.110.10">
    <property type="entry name" value="Histone H3 K4-specific methyltransferase SET7/9 N-terminal domain"/>
    <property type="match status" value="1"/>
</dbReference>
<proteinExistence type="predicted"/>
<dbReference type="PATRIC" id="fig|45658.7.peg.4230"/>
<keyword evidence="1" id="KW-0732">Signal</keyword>
<name>A0A1C7FHA6_9VIBR</name>
<dbReference type="Gene3D" id="3.90.930.1">
    <property type="match status" value="2"/>
</dbReference>
<dbReference type="SUPFAM" id="SSF82185">
    <property type="entry name" value="Histone H3 K4-specific methyltransferase SET7/9 N-terminal domain"/>
    <property type="match status" value="3"/>
</dbReference>